<feature type="chain" id="PRO_5002435315" description="Secreted protein" evidence="1">
    <location>
        <begin position="23"/>
        <end position="66"/>
    </location>
</feature>
<feature type="signal peptide" evidence="1">
    <location>
        <begin position="1"/>
        <end position="22"/>
    </location>
</feature>
<accession>A0A0E9XIW0</accession>
<dbReference type="EMBL" id="GBXM01006832">
    <property type="protein sequence ID" value="JAI01746.1"/>
    <property type="molecule type" value="Transcribed_RNA"/>
</dbReference>
<name>A0A0E9XIW0_ANGAN</name>
<keyword evidence="1" id="KW-0732">Signal</keyword>
<sequence length="66" mass="7554">MNSKVRTTFSFWLLKFCFRTTAQSSGKPRDLPSKYVTRHTGIPNGRDVLANSYIQAFMLTILALKQ</sequence>
<evidence type="ECO:0008006" key="3">
    <source>
        <dbReference type="Google" id="ProtNLM"/>
    </source>
</evidence>
<organism evidence="2">
    <name type="scientific">Anguilla anguilla</name>
    <name type="common">European freshwater eel</name>
    <name type="synonym">Muraena anguilla</name>
    <dbReference type="NCBI Taxonomy" id="7936"/>
    <lineage>
        <taxon>Eukaryota</taxon>
        <taxon>Metazoa</taxon>
        <taxon>Chordata</taxon>
        <taxon>Craniata</taxon>
        <taxon>Vertebrata</taxon>
        <taxon>Euteleostomi</taxon>
        <taxon>Actinopterygii</taxon>
        <taxon>Neopterygii</taxon>
        <taxon>Teleostei</taxon>
        <taxon>Anguilliformes</taxon>
        <taxon>Anguillidae</taxon>
        <taxon>Anguilla</taxon>
    </lineage>
</organism>
<evidence type="ECO:0000313" key="2">
    <source>
        <dbReference type="EMBL" id="JAI01746.1"/>
    </source>
</evidence>
<reference evidence="2" key="1">
    <citation type="submission" date="2014-11" db="EMBL/GenBank/DDBJ databases">
        <authorList>
            <person name="Amaro Gonzalez C."/>
        </authorList>
    </citation>
    <scope>NUCLEOTIDE SEQUENCE</scope>
</reference>
<reference evidence="2" key="2">
    <citation type="journal article" date="2015" name="Fish Shellfish Immunol.">
        <title>Early steps in the European eel (Anguilla anguilla)-Vibrio vulnificus interaction in the gills: Role of the RtxA13 toxin.</title>
        <authorList>
            <person name="Callol A."/>
            <person name="Pajuelo D."/>
            <person name="Ebbesson L."/>
            <person name="Teles M."/>
            <person name="MacKenzie S."/>
            <person name="Amaro C."/>
        </authorList>
    </citation>
    <scope>NUCLEOTIDE SEQUENCE</scope>
</reference>
<evidence type="ECO:0000256" key="1">
    <source>
        <dbReference type="SAM" id="SignalP"/>
    </source>
</evidence>
<protein>
    <recommendedName>
        <fullName evidence="3">Secreted protein</fullName>
    </recommendedName>
</protein>
<dbReference type="AlphaFoldDB" id="A0A0E9XIW0"/>
<proteinExistence type="predicted"/>